<organism evidence="1 2">
    <name type="scientific">Neomoorella glycerini</name>
    <dbReference type="NCBI Taxonomy" id="55779"/>
    <lineage>
        <taxon>Bacteria</taxon>
        <taxon>Bacillati</taxon>
        <taxon>Bacillota</taxon>
        <taxon>Clostridia</taxon>
        <taxon>Neomoorellales</taxon>
        <taxon>Neomoorellaceae</taxon>
        <taxon>Neomoorella</taxon>
    </lineage>
</organism>
<protein>
    <submittedName>
        <fullName evidence="1">Uncharacterized protein</fullName>
    </submittedName>
</protein>
<dbReference type="Proteomes" id="UP000425916">
    <property type="component" value="Chromosome"/>
</dbReference>
<proteinExistence type="predicted"/>
<name>A0A6I5ZPY3_9FIRM</name>
<reference evidence="1 2" key="1">
    <citation type="submission" date="2019-11" db="EMBL/GenBank/DDBJ databases">
        <title>Genome sequence of Moorella glycerini DSM11254.</title>
        <authorList>
            <person name="Poehlein A."/>
            <person name="Boeer T."/>
            <person name="Daniel R."/>
        </authorList>
    </citation>
    <scope>NUCLEOTIDE SEQUENCE [LARGE SCALE GENOMIC DNA]</scope>
    <source>
        <strain evidence="1 2">DSM 11254</strain>
    </source>
</reference>
<evidence type="ECO:0000313" key="2">
    <source>
        <dbReference type="Proteomes" id="UP000425916"/>
    </source>
</evidence>
<keyword evidence="2" id="KW-1185">Reference proteome</keyword>
<dbReference type="EMBL" id="CP046244">
    <property type="protein sequence ID" value="QGP91675.1"/>
    <property type="molecule type" value="Genomic_DNA"/>
</dbReference>
<sequence length="59" mass="6815">MKNSQRQGRLLTPEELAREFKSFLGGYANLAATAPEKPFRWNRSIESWFKKMAANYYGG</sequence>
<evidence type="ECO:0000313" key="1">
    <source>
        <dbReference type="EMBL" id="QGP91675.1"/>
    </source>
</evidence>
<accession>A0A6I5ZPY3</accession>
<gene>
    <name evidence="1" type="ORF">MGLY_10170</name>
</gene>
<dbReference type="RefSeq" id="WP_156272302.1">
    <property type="nucleotide sequence ID" value="NZ_CP046244.1"/>
</dbReference>
<dbReference type="AlphaFoldDB" id="A0A6I5ZPY3"/>